<feature type="compositionally biased region" description="Polar residues" evidence="1">
    <location>
        <begin position="214"/>
        <end position="225"/>
    </location>
</feature>
<dbReference type="AlphaFoldDB" id="A0A6L2KDG0"/>
<feature type="region of interest" description="Disordered" evidence="1">
    <location>
        <begin position="211"/>
        <end position="271"/>
    </location>
</feature>
<accession>A0A6L2KDG0</accession>
<evidence type="ECO:0000256" key="1">
    <source>
        <dbReference type="SAM" id="MobiDB-lite"/>
    </source>
</evidence>
<evidence type="ECO:0000313" key="2">
    <source>
        <dbReference type="EMBL" id="GEU47518.1"/>
    </source>
</evidence>
<dbReference type="EMBL" id="BKCJ010002283">
    <property type="protein sequence ID" value="GEU47518.1"/>
    <property type="molecule type" value="Genomic_DNA"/>
</dbReference>
<sequence length="313" mass="35798">MKAAYYHDVGLEQMVPNQVWIERVCKYDIATMYGSSHWWFQRQRFYIYRHTSEGDRRVVRTHIRILSVVKIKVFSMYRTVCSSPGLLKGQESRANLIFTEISLGHKSKKEQNRSLSLKAKKESSDEDSSTSDSEDEEYSIVTTKIAKAKENVLNVGIQITSSESIHNYQEATIKEPLLEDHGLIETKIKKKILKTKNVLWPKLLMSDRGKARHSVSSTSAHHNCGSSSRQEDDDEDDAVSRASTPSPTAYLNSLNPLNDQQYEIPSPSEQSDDLLFERQTELLNHSKEIHKEVIGGFKSFEKALRGVFSKKKK</sequence>
<feature type="region of interest" description="Disordered" evidence="1">
    <location>
        <begin position="112"/>
        <end position="136"/>
    </location>
</feature>
<feature type="compositionally biased region" description="Polar residues" evidence="1">
    <location>
        <begin position="244"/>
        <end position="269"/>
    </location>
</feature>
<proteinExistence type="predicted"/>
<protein>
    <submittedName>
        <fullName evidence="2">Uncharacterized protein</fullName>
    </submittedName>
</protein>
<reference evidence="2" key="1">
    <citation type="journal article" date="2019" name="Sci. Rep.">
        <title>Draft genome of Tanacetum cinerariifolium, the natural source of mosquito coil.</title>
        <authorList>
            <person name="Yamashiro T."/>
            <person name="Shiraishi A."/>
            <person name="Satake H."/>
            <person name="Nakayama K."/>
        </authorList>
    </citation>
    <scope>NUCLEOTIDE SEQUENCE</scope>
</reference>
<feature type="compositionally biased region" description="Acidic residues" evidence="1">
    <location>
        <begin position="124"/>
        <end position="136"/>
    </location>
</feature>
<organism evidence="2">
    <name type="scientific">Tanacetum cinerariifolium</name>
    <name type="common">Dalmatian daisy</name>
    <name type="synonym">Chrysanthemum cinerariifolium</name>
    <dbReference type="NCBI Taxonomy" id="118510"/>
    <lineage>
        <taxon>Eukaryota</taxon>
        <taxon>Viridiplantae</taxon>
        <taxon>Streptophyta</taxon>
        <taxon>Embryophyta</taxon>
        <taxon>Tracheophyta</taxon>
        <taxon>Spermatophyta</taxon>
        <taxon>Magnoliopsida</taxon>
        <taxon>eudicotyledons</taxon>
        <taxon>Gunneridae</taxon>
        <taxon>Pentapetalae</taxon>
        <taxon>asterids</taxon>
        <taxon>campanulids</taxon>
        <taxon>Asterales</taxon>
        <taxon>Asteraceae</taxon>
        <taxon>Asteroideae</taxon>
        <taxon>Anthemideae</taxon>
        <taxon>Anthemidinae</taxon>
        <taxon>Tanacetum</taxon>
    </lineage>
</organism>
<comment type="caution">
    <text evidence="2">The sequence shown here is derived from an EMBL/GenBank/DDBJ whole genome shotgun (WGS) entry which is preliminary data.</text>
</comment>
<gene>
    <name evidence="2" type="ORF">Tci_019496</name>
</gene>
<name>A0A6L2KDG0_TANCI</name>